<keyword evidence="2" id="KW-1185">Reference proteome</keyword>
<reference evidence="1 2" key="1">
    <citation type="submission" date="2019-02" db="EMBL/GenBank/DDBJ databases">
        <title>Jishengella sp. nov., isolated from a root of Zingiber montanum.</title>
        <authorList>
            <person name="Kuncharoen N."/>
            <person name="Kudo T."/>
            <person name="Masahiro Y."/>
            <person name="Ohkuma M."/>
            <person name="Tanasupawat S."/>
        </authorList>
    </citation>
    <scope>NUCLEOTIDE SEQUENCE [LARGE SCALE GENOMIC DNA]</scope>
    <source>
        <strain evidence="1 2">PLAI 1-1</strain>
    </source>
</reference>
<gene>
    <name evidence="1" type="ORF">E0H26_25430</name>
</gene>
<evidence type="ECO:0000313" key="1">
    <source>
        <dbReference type="EMBL" id="TCB91672.1"/>
    </source>
</evidence>
<accession>A0A4R0G6U6</accession>
<dbReference type="Proteomes" id="UP000292274">
    <property type="component" value="Unassembled WGS sequence"/>
</dbReference>
<protein>
    <submittedName>
        <fullName evidence="1">Uncharacterized protein</fullName>
    </submittedName>
</protein>
<comment type="caution">
    <text evidence="1">The sequence shown here is derived from an EMBL/GenBank/DDBJ whole genome shotgun (WGS) entry which is preliminary data.</text>
</comment>
<dbReference type="EMBL" id="SJJR01000024">
    <property type="protein sequence ID" value="TCB91672.1"/>
    <property type="molecule type" value="Genomic_DNA"/>
</dbReference>
<organism evidence="1 2">
    <name type="scientific">Micromonospora zingiberis</name>
    <dbReference type="NCBI Taxonomy" id="2053011"/>
    <lineage>
        <taxon>Bacteria</taxon>
        <taxon>Bacillati</taxon>
        <taxon>Actinomycetota</taxon>
        <taxon>Actinomycetes</taxon>
        <taxon>Micromonosporales</taxon>
        <taxon>Micromonosporaceae</taxon>
        <taxon>Micromonospora</taxon>
    </lineage>
</organism>
<dbReference type="OrthoDB" id="3621142at2"/>
<name>A0A4R0G6U6_9ACTN</name>
<dbReference type="AlphaFoldDB" id="A0A4R0G6U6"/>
<evidence type="ECO:0000313" key="2">
    <source>
        <dbReference type="Proteomes" id="UP000292274"/>
    </source>
</evidence>
<proteinExistence type="predicted"/>
<sequence length="122" mass="13329">MWDAFVEAGKVSDPDAPGLRRFASDQALRLIVSSLHTNREQGKVIKGDLVLDPQVTEVKPAESPTEVTVLDCVDSTNWLEYKVSGGLWDDEPGGKHRTTATVKVTDGTWKVSSFILEEPGTC</sequence>